<dbReference type="EMBL" id="FOMJ01000007">
    <property type="protein sequence ID" value="SFD64972.1"/>
    <property type="molecule type" value="Genomic_DNA"/>
</dbReference>
<organism evidence="2 3">
    <name type="scientific">Thiohalospira halophila DSM 15071</name>
    <dbReference type="NCBI Taxonomy" id="1123397"/>
    <lineage>
        <taxon>Bacteria</taxon>
        <taxon>Pseudomonadati</taxon>
        <taxon>Pseudomonadota</taxon>
        <taxon>Gammaproteobacteria</taxon>
        <taxon>Thiohalospirales</taxon>
        <taxon>Thiohalospiraceae</taxon>
        <taxon>Thiohalospira</taxon>
    </lineage>
</organism>
<evidence type="ECO:0000259" key="1">
    <source>
        <dbReference type="PROSITE" id="PS51186"/>
    </source>
</evidence>
<sequence length="185" mass="19898">MSEAVAAEQRPIRPETADDTGAIDLINMSAFAGDAEARLVDELRKTPAYVPELSLVAEDGGRVAGHLMLFRSTLTGEGNEQTILTLAPTAVVPSRTHRGLGTALVREGVERARQMGFSAIVEVGFPAFYQRLGFRPITEHGLHHDLPVAADFATALEITEGALAGGGRLDYPAPFRAFYRRPVEA</sequence>
<dbReference type="Proteomes" id="UP000198611">
    <property type="component" value="Unassembled WGS sequence"/>
</dbReference>
<accession>A0A1I1U2B8</accession>
<protein>
    <submittedName>
        <fullName evidence="2">Putative acetyltransferase</fullName>
    </submittedName>
</protein>
<keyword evidence="3" id="KW-1185">Reference proteome</keyword>
<dbReference type="Pfam" id="PF13527">
    <property type="entry name" value="Acetyltransf_9"/>
    <property type="match status" value="1"/>
</dbReference>
<reference evidence="2 3" key="1">
    <citation type="submission" date="2016-10" db="EMBL/GenBank/DDBJ databases">
        <authorList>
            <person name="de Groot N.N."/>
        </authorList>
    </citation>
    <scope>NUCLEOTIDE SEQUENCE [LARGE SCALE GENOMIC DNA]</scope>
    <source>
        <strain evidence="2 3">HL3</strain>
    </source>
</reference>
<proteinExistence type="predicted"/>
<dbReference type="STRING" id="1123397.SAMN05660831_02006"/>
<dbReference type="Gene3D" id="3.40.630.30">
    <property type="match status" value="1"/>
</dbReference>
<feature type="domain" description="N-acetyltransferase" evidence="1">
    <location>
        <begin position="10"/>
        <end position="153"/>
    </location>
</feature>
<name>A0A1I1U2B8_9GAMM</name>
<dbReference type="InterPro" id="IPR016181">
    <property type="entry name" value="Acyl_CoA_acyltransferase"/>
</dbReference>
<dbReference type="PROSITE" id="PS51186">
    <property type="entry name" value="GNAT"/>
    <property type="match status" value="1"/>
</dbReference>
<keyword evidence="2" id="KW-0808">Transferase</keyword>
<evidence type="ECO:0000313" key="3">
    <source>
        <dbReference type="Proteomes" id="UP000198611"/>
    </source>
</evidence>
<dbReference type="OrthoDB" id="9797178at2"/>
<dbReference type="GO" id="GO:0016747">
    <property type="term" value="F:acyltransferase activity, transferring groups other than amino-acyl groups"/>
    <property type="evidence" value="ECO:0007669"/>
    <property type="project" value="InterPro"/>
</dbReference>
<evidence type="ECO:0000313" key="2">
    <source>
        <dbReference type="EMBL" id="SFD64972.1"/>
    </source>
</evidence>
<dbReference type="InterPro" id="IPR000182">
    <property type="entry name" value="GNAT_dom"/>
</dbReference>
<dbReference type="SUPFAM" id="SSF55729">
    <property type="entry name" value="Acyl-CoA N-acyltransferases (Nat)"/>
    <property type="match status" value="1"/>
</dbReference>
<dbReference type="CDD" id="cd04301">
    <property type="entry name" value="NAT_SF"/>
    <property type="match status" value="1"/>
</dbReference>
<dbReference type="AlphaFoldDB" id="A0A1I1U2B8"/>
<gene>
    <name evidence="2" type="ORF">SAMN05660831_02006</name>
</gene>
<dbReference type="RefSeq" id="WP_093428645.1">
    <property type="nucleotide sequence ID" value="NZ_FOMJ01000007.1"/>
</dbReference>